<keyword evidence="2" id="KW-0012">Acyltransferase</keyword>
<dbReference type="AlphaFoldDB" id="A0A941AHL6"/>
<sequence>MDFFVRPAGPQDHTALGELTVEVYRDLLPQRPETRDYMAKIRDMGSRAGDGELLVAVDAASGRVLGGLLFVVPGSPFSNTARPGEGEFRLLAVAATERGRGVGEALVQACLSRAAELGLRAVAISTQPNMSAAHRLYRRLGFVRAPERDWEIPSGTPLWVFVADVT</sequence>
<evidence type="ECO:0000256" key="2">
    <source>
        <dbReference type="ARBA" id="ARBA00023315"/>
    </source>
</evidence>
<dbReference type="Pfam" id="PF00583">
    <property type="entry name" value="Acetyltransf_1"/>
    <property type="match status" value="1"/>
</dbReference>
<dbReference type="InterPro" id="IPR016181">
    <property type="entry name" value="Acyl_CoA_acyltransferase"/>
</dbReference>
<name>A0A941AHL6_9ACTN</name>
<dbReference type="InterPro" id="IPR050832">
    <property type="entry name" value="Bact_Acetyltransf"/>
</dbReference>
<evidence type="ECO:0000259" key="3">
    <source>
        <dbReference type="PROSITE" id="PS51186"/>
    </source>
</evidence>
<evidence type="ECO:0000256" key="1">
    <source>
        <dbReference type="ARBA" id="ARBA00022679"/>
    </source>
</evidence>
<keyword evidence="1" id="KW-0808">Transferase</keyword>
<dbReference type="PANTHER" id="PTHR43877">
    <property type="entry name" value="AMINOALKYLPHOSPHONATE N-ACETYLTRANSFERASE-RELATED-RELATED"/>
    <property type="match status" value="1"/>
</dbReference>
<dbReference type="GO" id="GO:0016747">
    <property type="term" value="F:acyltransferase activity, transferring groups other than amino-acyl groups"/>
    <property type="evidence" value="ECO:0007669"/>
    <property type="project" value="InterPro"/>
</dbReference>
<keyword evidence="5" id="KW-1185">Reference proteome</keyword>
<dbReference type="PROSITE" id="PS51186">
    <property type="entry name" value="GNAT"/>
    <property type="match status" value="1"/>
</dbReference>
<proteinExistence type="predicted"/>
<dbReference type="CDD" id="cd04301">
    <property type="entry name" value="NAT_SF"/>
    <property type="match status" value="1"/>
</dbReference>
<organism evidence="4 5">
    <name type="scientific">Microbispora oryzae</name>
    <dbReference type="NCBI Taxonomy" id="2806554"/>
    <lineage>
        <taxon>Bacteria</taxon>
        <taxon>Bacillati</taxon>
        <taxon>Actinomycetota</taxon>
        <taxon>Actinomycetes</taxon>
        <taxon>Streptosporangiales</taxon>
        <taxon>Streptosporangiaceae</taxon>
        <taxon>Microbispora</taxon>
    </lineage>
</organism>
<gene>
    <name evidence="4" type="ORF">JOL79_10450</name>
</gene>
<dbReference type="Gene3D" id="3.40.630.30">
    <property type="match status" value="1"/>
</dbReference>
<dbReference type="SUPFAM" id="SSF55729">
    <property type="entry name" value="Acyl-CoA N-acyltransferases (Nat)"/>
    <property type="match status" value="1"/>
</dbReference>
<reference evidence="4" key="1">
    <citation type="submission" date="2021-02" db="EMBL/GenBank/DDBJ databases">
        <title>Draft genome sequence of Microbispora sp. RL4-1S isolated from rice leaves in Thailand.</title>
        <authorList>
            <person name="Muangham S."/>
            <person name="Duangmal K."/>
        </authorList>
    </citation>
    <scope>NUCLEOTIDE SEQUENCE</scope>
    <source>
        <strain evidence="4">RL4-1S</strain>
    </source>
</reference>
<evidence type="ECO:0000313" key="5">
    <source>
        <dbReference type="Proteomes" id="UP000674234"/>
    </source>
</evidence>
<dbReference type="Proteomes" id="UP000674234">
    <property type="component" value="Unassembled WGS sequence"/>
</dbReference>
<protein>
    <submittedName>
        <fullName evidence="4">GNAT family N-acetyltransferase</fullName>
    </submittedName>
</protein>
<dbReference type="InterPro" id="IPR000182">
    <property type="entry name" value="GNAT_dom"/>
</dbReference>
<evidence type="ECO:0000313" key="4">
    <source>
        <dbReference type="EMBL" id="MBP2704230.1"/>
    </source>
</evidence>
<feature type="domain" description="N-acetyltransferase" evidence="3">
    <location>
        <begin position="3"/>
        <end position="163"/>
    </location>
</feature>
<accession>A0A941AHL6</accession>
<comment type="caution">
    <text evidence="4">The sequence shown here is derived from an EMBL/GenBank/DDBJ whole genome shotgun (WGS) entry which is preliminary data.</text>
</comment>
<dbReference type="RefSeq" id="WP_210155514.1">
    <property type="nucleotide sequence ID" value="NZ_JAFCNB010000004.1"/>
</dbReference>
<dbReference type="EMBL" id="JAFCNB010000004">
    <property type="protein sequence ID" value="MBP2704230.1"/>
    <property type="molecule type" value="Genomic_DNA"/>
</dbReference>